<keyword evidence="5 7" id="KW-1133">Transmembrane helix</keyword>
<feature type="transmembrane region" description="Helical" evidence="7">
    <location>
        <begin position="141"/>
        <end position="163"/>
    </location>
</feature>
<comment type="subcellular location">
    <subcellularLocation>
        <location evidence="1">Cell membrane</location>
        <topology evidence="1">Multi-pass membrane protein</topology>
    </subcellularLocation>
</comment>
<dbReference type="InterPro" id="IPR020846">
    <property type="entry name" value="MFS_dom"/>
</dbReference>
<dbReference type="InterPro" id="IPR036259">
    <property type="entry name" value="MFS_trans_sf"/>
</dbReference>
<dbReference type="GO" id="GO:0022857">
    <property type="term" value="F:transmembrane transporter activity"/>
    <property type="evidence" value="ECO:0007669"/>
    <property type="project" value="InterPro"/>
</dbReference>
<feature type="transmembrane region" description="Helical" evidence="7">
    <location>
        <begin position="398"/>
        <end position="418"/>
    </location>
</feature>
<feature type="transmembrane region" description="Helical" evidence="7">
    <location>
        <begin position="203"/>
        <end position="221"/>
    </location>
</feature>
<feature type="transmembrane region" description="Helical" evidence="7">
    <location>
        <begin position="448"/>
        <end position="467"/>
    </location>
</feature>
<evidence type="ECO:0000256" key="4">
    <source>
        <dbReference type="ARBA" id="ARBA00022692"/>
    </source>
</evidence>
<dbReference type="Gene3D" id="1.20.1720.10">
    <property type="entry name" value="Multidrug resistance protein D"/>
    <property type="match status" value="1"/>
</dbReference>
<keyword evidence="10" id="KW-1185">Reference proteome</keyword>
<gene>
    <name evidence="9" type="ORF">BKA03_000874</name>
</gene>
<organism evidence="9 10">
    <name type="scientific">Demequina lutea</name>
    <dbReference type="NCBI Taxonomy" id="431489"/>
    <lineage>
        <taxon>Bacteria</taxon>
        <taxon>Bacillati</taxon>
        <taxon>Actinomycetota</taxon>
        <taxon>Actinomycetes</taxon>
        <taxon>Micrococcales</taxon>
        <taxon>Demequinaceae</taxon>
        <taxon>Demequina</taxon>
    </lineage>
</organism>
<dbReference type="OrthoDB" id="3218494at2"/>
<feature type="transmembrane region" description="Helical" evidence="7">
    <location>
        <begin position="330"/>
        <end position="350"/>
    </location>
</feature>
<evidence type="ECO:0000256" key="3">
    <source>
        <dbReference type="ARBA" id="ARBA00022475"/>
    </source>
</evidence>
<evidence type="ECO:0000256" key="6">
    <source>
        <dbReference type="ARBA" id="ARBA00023136"/>
    </source>
</evidence>
<dbReference type="AlphaFoldDB" id="A0A7Z0CJH7"/>
<evidence type="ECO:0000313" key="10">
    <source>
        <dbReference type="Proteomes" id="UP000547973"/>
    </source>
</evidence>
<name>A0A7Z0CJH7_9MICO</name>
<feature type="transmembrane region" description="Helical" evidence="7">
    <location>
        <begin position="83"/>
        <end position="101"/>
    </location>
</feature>
<dbReference type="GO" id="GO:0005886">
    <property type="term" value="C:plasma membrane"/>
    <property type="evidence" value="ECO:0007669"/>
    <property type="project" value="UniProtKB-SubCell"/>
</dbReference>
<evidence type="ECO:0000256" key="7">
    <source>
        <dbReference type="SAM" id="Phobius"/>
    </source>
</evidence>
<feature type="transmembrane region" description="Helical" evidence="7">
    <location>
        <begin position="362"/>
        <end position="386"/>
    </location>
</feature>
<feature type="transmembrane region" description="Helical" evidence="7">
    <location>
        <begin position="297"/>
        <end position="318"/>
    </location>
</feature>
<dbReference type="PANTHER" id="PTHR42718">
    <property type="entry name" value="MAJOR FACILITATOR SUPERFAMILY MULTIDRUG TRANSPORTER MFSC"/>
    <property type="match status" value="1"/>
</dbReference>
<sequence length="503" mass="51947">MSTSTPARALAPSRLALATVLTTQLMIVLDATIVNVALPHIHTALGFSPTSLSWVINAYTLAFGGLLLLGARAGDLLGRRRMLIAGIGLFVFASFLGGFAQNETQLLAARAVQGIGAAFAAPSVLAILVGTFPEGRERARALGWFSAVSIGGSAVGLLAGGALVQWVNWRWVFFVNVPIGIALILVSRFALAETVRHRGRFDIAGALTVTLGTTAVVYGFIRAATDGWTNIGTVSAFAAGAMLISLFIAVELRAESPITPLGLFRHRTRSAALIGRVLLVAGMMGMFFYLTQFLQSILGYTPIQTGLAFLPITLALFVMARVSAGLMGRVGMRTLMVGGLTLSTTGLLLLSRLAADSNYLGVVLPLVLFGLGNGLAFVPLTAAGLTDVAPTEAGAASGLVNVAQQIGGSLGLAILVTIGSGAASRSSQVGASAQQIAAHAFVVGADRAFLASALFLAATVLLLAFTIPAGRAERATHAARVEAREAAERDAELEADIDAVLAN</sequence>
<dbReference type="InterPro" id="IPR004638">
    <property type="entry name" value="EmrB-like"/>
</dbReference>
<feature type="domain" description="Major facilitator superfamily (MFS) profile" evidence="8">
    <location>
        <begin position="16"/>
        <end position="471"/>
    </location>
</feature>
<dbReference type="SUPFAM" id="SSF103473">
    <property type="entry name" value="MFS general substrate transporter"/>
    <property type="match status" value="1"/>
</dbReference>
<dbReference type="EMBL" id="JACBZO010000001">
    <property type="protein sequence ID" value="NYI40755.1"/>
    <property type="molecule type" value="Genomic_DNA"/>
</dbReference>
<dbReference type="RefSeq" id="WP_083971305.1">
    <property type="nucleotide sequence ID" value="NZ_BBRC01000003.1"/>
</dbReference>
<evidence type="ECO:0000256" key="5">
    <source>
        <dbReference type="ARBA" id="ARBA00022989"/>
    </source>
</evidence>
<protein>
    <submittedName>
        <fullName evidence="9">EmrB/QacA subfamily drug resistance transporter</fullName>
    </submittedName>
</protein>
<keyword evidence="3" id="KW-1003">Cell membrane</keyword>
<dbReference type="Pfam" id="PF07690">
    <property type="entry name" value="MFS_1"/>
    <property type="match status" value="1"/>
</dbReference>
<dbReference type="Gene3D" id="1.20.1250.20">
    <property type="entry name" value="MFS general substrate transporter like domains"/>
    <property type="match status" value="1"/>
</dbReference>
<dbReference type="PROSITE" id="PS50850">
    <property type="entry name" value="MFS"/>
    <property type="match status" value="1"/>
</dbReference>
<comment type="caution">
    <text evidence="9">The sequence shown here is derived from an EMBL/GenBank/DDBJ whole genome shotgun (WGS) entry which is preliminary data.</text>
</comment>
<evidence type="ECO:0000259" key="8">
    <source>
        <dbReference type="PROSITE" id="PS50850"/>
    </source>
</evidence>
<keyword evidence="4 7" id="KW-0812">Transmembrane</keyword>
<dbReference type="PANTHER" id="PTHR42718:SF46">
    <property type="entry name" value="BLR6921 PROTEIN"/>
    <property type="match status" value="1"/>
</dbReference>
<accession>A0A7Z0CJH7</accession>
<evidence type="ECO:0000313" key="9">
    <source>
        <dbReference type="EMBL" id="NYI40755.1"/>
    </source>
</evidence>
<proteinExistence type="predicted"/>
<keyword evidence="2" id="KW-0813">Transport</keyword>
<evidence type="ECO:0000256" key="1">
    <source>
        <dbReference type="ARBA" id="ARBA00004651"/>
    </source>
</evidence>
<evidence type="ECO:0000256" key="2">
    <source>
        <dbReference type="ARBA" id="ARBA00022448"/>
    </source>
</evidence>
<feature type="transmembrane region" description="Helical" evidence="7">
    <location>
        <begin position="169"/>
        <end position="191"/>
    </location>
</feature>
<dbReference type="CDD" id="cd17321">
    <property type="entry name" value="MFS_MMR_MDR_like"/>
    <property type="match status" value="1"/>
</dbReference>
<feature type="transmembrane region" description="Helical" evidence="7">
    <location>
        <begin position="54"/>
        <end position="71"/>
    </location>
</feature>
<feature type="transmembrane region" description="Helical" evidence="7">
    <location>
        <begin position="227"/>
        <end position="250"/>
    </location>
</feature>
<keyword evidence="6 7" id="KW-0472">Membrane</keyword>
<feature type="transmembrane region" description="Helical" evidence="7">
    <location>
        <begin position="271"/>
        <end position="291"/>
    </location>
</feature>
<dbReference type="NCBIfam" id="TIGR00711">
    <property type="entry name" value="efflux_EmrB"/>
    <property type="match status" value="1"/>
</dbReference>
<reference evidence="9 10" key="1">
    <citation type="submission" date="2020-07" db="EMBL/GenBank/DDBJ databases">
        <title>Sequencing the genomes of 1000 actinobacteria strains.</title>
        <authorList>
            <person name="Klenk H.-P."/>
        </authorList>
    </citation>
    <scope>NUCLEOTIDE SEQUENCE [LARGE SCALE GENOMIC DNA]</scope>
    <source>
        <strain evidence="9 10">DSM 19970</strain>
    </source>
</reference>
<dbReference type="Proteomes" id="UP000547973">
    <property type="component" value="Unassembled WGS sequence"/>
</dbReference>
<feature type="transmembrane region" description="Helical" evidence="7">
    <location>
        <begin position="107"/>
        <end position="129"/>
    </location>
</feature>
<dbReference type="InterPro" id="IPR011701">
    <property type="entry name" value="MFS"/>
</dbReference>